<dbReference type="RefSeq" id="WP_223467212.1">
    <property type="nucleotide sequence ID" value="NZ_JAFBIL020000002.1"/>
</dbReference>
<comment type="caution">
    <text evidence="1">The sequence shown here is derived from an EMBL/GenBank/DDBJ whole genome shotgun (WGS) entry which is preliminary data.</text>
</comment>
<organism evidence="1 2">
    <name type="scientific">Massilia soli</name>
    <dbReference type="NCBI Taxonomy" id="2792854"/>
    <lineage>
        <taxon>Bacteria</taxon>
        <taxon>Pseudomonadati</taxon>
        <taxon>Pseudomonadota</taxon>
        <taxon>Betaproteobacteria</taxon>
        <taxon>Burkholderiales</taxon>
        <taxon>Oxalobacteraceae</taxon>
        <taxon>Telluria group</taxon>
        <taxon>Massilia</taxon>
    </lineage>
</organism>
<proteinExistence type="predicted"/>
<accession>A0ABS7SNI5</accession>
<reference evidence="1 2" key="1">
    <citation type="submission" date="2021-08" db="EMBL/GenBank/DDBJ databases">
        <title>Massilia sp. R798.</title>
        <authorList>
            <person name="Baek J.H."/>
            <person name="Jung H.S."/>
            <person name="Kim K.R."/>
            <person name="Jeon C.O."/>
        </authorList>
    </citation>
    <scope>NUCLEOTIDE SEQUENCE [LARGE SCALE GENOMIC DNA]</scope>
    <source>
        <strain evidence="1 2">R798</strain>
    </source>
</reference>
<protein>
    <recommendedName>
        <fullName evidence="3">DUF86 domain-containing protein</fullName>
    </recommendedName>
</protein>
<sequence length="122" mass="13426">MNENKKFAQVGRFIYECQRVRATLAGLYDMLAHGAAEGEAADLELDELASRSVTLFAQKRAADVVAVAGFSAVIEVVLRYGARLDELLAQVDLDNVPDEDEILGLLSCQHELERYQRLVAAS</sequence>
<evidence type="ECO:0008006" key="3">
    <source>
        <dbReference type="Google" id="ProtNLM"/>
    </source>
</evidence>
<dbReference type="Proteomes" id="UP000809349">
    <property type="component" value="Unassembled WGS sequence"/>
</dbReference>
<dbReference type="EMBL" id="JAFBIL020000002">
    <property type="protein sequence ID" value="MBZ2206868.1"/>
    <property type="molecule type" value="Genomic_DNA"/>
</dbReference>
<name>A0ABS7SNI5_9BURK</name>
<evidence type="ECO:0000313" key="1">
    <source>
        <dbReference type="EMBL" id="MBZ2206868.1"/>
    </source>
</evidence>
<keyword evidence="2" id="KW-1185">Reference proteome</keyword>
<evidence type="ECO:0000313" key="2">
    <source>
        <dbReference type="Proteomes" id="UP000809349"/>
    </source>
</evidence>
<gene>
    <name evidence="1" type="ORF">I4X03_006310</name>
</gene>